<accession>A0A644URU1</accession>
<dbReference type="EMBL" id="VSSQ01000151">
    <property type="protein sequence ID" value="MPL81522.1"/>
    <property type="molecule type" value="Genomic_DNA"/>
</dbReference>
<evidence type="ECO:0000256" key="4">
    <source>
        <dbReference type="ARBA" id="ARBA00022714"/>
    </source>
</evidence>
<dbReference type="AlphaFoldDB" id="A0A644URU1"/>
<dbReference type="Pfam" id="PF10418">
    <property type="entry name" value="DHODB_Fe-S_bind"/>
    <property type="match status" value="1"/>
</dbReference>
<dbReference type="SUPFAM" id="SSF63380">
    <property type="entry name" value="Riboflavin synthase domain-like"/>
    <property type="match status" value="1"/>
</dbReference>
<dbReference type="InterPro" id="IPR012165">
    <property type="entry name" value="Cyt_c3_hydrogenase_gsu"/>
</dbReference>
<reference evidence="13" key="1">
    <citation type="submission" date="2019-08" db="EMBL/GenBank/DDBJ databases">
        <authorList>
            <person name="Kucharzyk K."/>
            <person name="Murdoch R.W."/>
            <person name="Higgins S."/>
            <person name="Loffler F."/>
        </authorList>
    </citation>
    <scope>NUCLEOTIDE SEQUENCE</scope>
</reference>
<dbReference type="SUPFAM" id="SSF52343">
    <property type="entry name" value="Ferredoxin reductase-like, C-terminal NADP-linked domain"/>
    <property type="match status" value="1"/>
</dbReference>
<gene>
    <name evidence="13" type="primary">pyrK_9</name>
    <name evidence="13" type="ORF">SDC9_27447</name>
</gene>
<keyword evidence="10" id="KW-0411">Iron-sulfur</keyword>
<dbReference type="Gene3D" id="3.40.50.80">
    <property type="entry name" value="Nucleotide-binding domain of ferredoxin-NADP reductase (FNR) module"/>
    <property type="match status" value="1"/>
</dbReference>
<dbReference type="GO" id="GO:0050660">
    <property type="term" value="F:flavin adenine dinucleotide binding"/>
    <property type="evidence" value="ECO:0007669"/>
    <property type="project" value="InterPro"/>
</dbReference>
<evidence type="ECO:0000256" key="10">
    <source>
        <dbReference type="ARBA" id="ARBA00023014"/>
    </source>
</evidence>
<feature type="domain" description="FAD-binding FR-type" evidence="12">
    <location>
        <begin position="5"/>
        <end position="105"/>
    </location>
</feature>
<proteinExistence type="inferred from homology"/>
<keyword evidence="5" id="KW-0479">Metal-binding</keyword>
<dbReference type="GO" id="GO:0006221">
    <property type="term" value="P:pyrimidine nucleotide biosynthetic process"/>
    <property type="evidence" value="ECO:0007669"/>
    <property type="project" value="UniProtKB-KW"/>
</dbReference>
<keyword evidence="3" id="KW-0285">Flavoprotein</keyword>
<dbReference type="PANTHER" id="PTHR43513:SF3">
    <property type="entry name" value="DIHYDROOROTATE DEHYDROGENASE B (NAD(+)), ELECTRON TRANSFER SUBUNIT-RELATED"/>
    <property type="match status" value="1"/>
</dbReference>
<dbReference type="CDD" id="cd06218">
    <property type="entry name" value="DHOD_e_trans"/>
    <property type="match status" value="1"/>
</dbReference>
<name>A0A644URU1_9ZZZZ</name>
<comment type="similarity">
    <text evidence="1">Belongs to the PyrK family.</text>
</comment>
<dbReference type="HAMAP" id="MF_01211">
    <property type="entry name" value="DHODB_Fe_S_bind"/>
    <property type="match status" value="1"/>
</dbReference>
<keyword evidence="9" id="KW-0408">Iron</keyword>
<sequence length="256" mass="27694">MSLPKTMENVVVVSNIEVNQEVKKLVIVAPQISTQANPGQFIHLKVSSGNDPLLRRPFSIAAVNRNQKTLTIYYRIIGRGTELMGRLKRDDVLDCLGPLGKGFSLAGERPLLIGGGMGIAPLLFLAQSLCPRPIGVLIGGRTKDELFWHSLFKESCQRIVVTTNDGSIGMRGTTIDALPGLLSGKFDMVYACGPKLMLHSVVEQVKRAGIPCQVSLEEHMACGLGACLSCTCQASDGTRKKVCADGPVFWAEEVVW</sequence>
<dbReference type="PRINTS" id="PR00409">
    <property type="entry name" value="PHDIOXRDTASE"/>
</dbReference>
<comment type="caution">
    <text evidence="13">The sequence shown here is derived from an EMBL/GenBank/DDBJ whole genome shotgun (WGS) entry which is preliminary data.</text>
</comment>
<organism evidence="13">
    <name type="scientific">bioreactor metagenome</name>
    <dbReference type="NCBI Taxonomy" id="1076179"/>
    <lineage>
        <taxon>unclassified sequences</taxon>
        <taxon>metagenomes</taxon>
        <taxon>ecological metagenomes</taxon>
    </lineage>
</organism>
<evidence type="ECO:0000256" key="11">
    <source>
        <dbReference type="ARBA" id="ARBA00034078"/>
    </source>
</evidence>
<dbReference type="GO" id="GO:0051537">
    <property type="term" value="F:2 iron, 2 sulfur cluster binding"/>
    <property type="evidence" value="ECO:0007669"/>
    <property type="project" value="UniProtKB-KW"/>
</dbReference>
<dbReference type="InterPro" id="IPR023455">
    <property type="entry name" value="Dihydroorotate_DHASE_ETsu"/>
</dbReference>
<evidence type="ECO:0000256" key="6">
    <source>
        <dbReference type="ARBA" id="ARBA00022827"/>
    </source>
</evidence>
<dbReference type="InterPro" id="IPR017927">
    <property type="entry name" value="FAD-bd_FR_type"/>
</dbReference>
<keyword evidence="4" id="KW-0001">2Fe-2S</keyword>
<keyword evidence="8" id="KW-0249">Electron transport</keyword>
<dbReference type="Gene3D" id="2.40.30.10">
    <property type="entry name" value="Translation factors"/>
    <property type="match status" value="1"/>
</dbReference>
<evidence type="ECO:0000256" key="1">
    <source>
        <dbReference type="ARBA" id="ARBA00006422"/>
    </source>
</evidence>
<dbReference type="InterPro" id="IPR050353">
    <property type="entry name" value="PyrK_electron_transfer"/>
</dbReference>
<keyword evidence="6" id="KW-0274">FAD</keyword>
<dbReference type="GO" id="GO:0016491">
    <property type="term" value="F:oxidoreductase activity"/>
    <property type="evidence" value="ECO:0007669"/>
    <property type="project" value="InterPro"/>
</dbReference>
<dbReference type="PIRSF" id="PIRSF006816">
    <property type="entry name" value="Cyc3_hyd_g"/>
    <property type="match status" value="1"/>
</dbReference>
<dbReference type="InterPro" id="IPR017938">
    <property type="entry name" value="Riboflavin_synthase-like_b-brl"/>
</dbReference>
<dbReference type="PROSITE" id="PS51384">
    <property type="entry name" value="FAD_FR"/>
    <property type="match status" value="1"/>
</dbReference>
<evidence type="ECO:0000256" key="7">
    <source>
        <dbReference type="ARBA" id="ARBA00022975"/>
    </source>
</evidence>
<dbReference type="PANTHER" id="PTHR43513">
    <property type="entry name" value="DIHYDROOROTATE DEHYDROGENASE B (NAD(+)), ELECTRON TRANSFER SUBUNIT"/>
    <property type="match status" value="1"/>
</dbReference>
<evidence type="ECO:0000259" key="12">
    <source>
        <dbReference type="PROSITE" id="PS51384"/>
    </source>
</evidence>
<dbReference type="InterPro" id="IPR019480">
    <property type="entry name" value="Dihydroorotate_DH_Fe-S-bd"/>
</dbReference>
<evidence type="ECO:0000256" key="9">
    <source>
        <dbReference type="ARBA" id="ARBA00023004"/>
    </source>
</evidence>
<evidence type="ECO:0000256" key="8">
    <source>
        <dbReference type="ARBA" id="ARBA00022982"/>
    </source>
</evidence>
<keyword evidence="2" id="KW-0813">Transport</keyword>
<evidence type="ECO:0000313" key="13">
    <source>
        <dbReference type="EMBL" id="MPL81522.1"/>
    </source>
</evidence>
<protein>
    <submittedName>
        <fullName evidence="13">Dihydroorotate dehydrogenase B (NAD(+)), electron transfer subunit</fullName>
    </submittedName>
</protein>
<dbReference type="InterPro" id="IPR039261">
    <property type="entry name" value="FNR_nucleotide-bd"/>
</dbReference>
<dbReference type="Gene3D" id="2.10.240.10">
    <property type="entry name" value="Dihydroorotate dehydrogenase, electron transfer subunit"/>
    <property type="match status" value="1"/>
</dbReference>
<keyword evidence="7" id="KW-0665">Pyrimidine biosynthesis</keyword>
<dbReference type="InterPro" id="IPR037117">
    <property type="entry name" value="Dihydroorotate_DH_ele_sf"/>
</dbReference>
<evidence type="ECO:0000256" key="5">
    <source>
        <dbReference type="ARBA" id="ARBA00022723"/>
    </source>
</evidence>
<dbReference type="GO" id="GO:0046872">
    <property type="term" value="F:metal ion binding"/>
    <property type="evidence" value="ECO:0007669"/>
    <property type="project" value="UniProtKB-KW"/>
</dbReference>
<evidence type="ECO:0000256" key="2">
    <source>
        <dbReference type="ARBA" id="ARBA00022448"/>
    </source>
</evidence>
<evidence type="ECO:0000256" key="3">
    <source>
        <dbReference type="ARBA" id="ARBA00022630"/>
    </source>
</evidence>
<comment type="cofactor">
    <cofactor evidence="11">
        <name>[2Fe-2S] cluster</name>
        <dbReference type="ChEBI" id="CHEBI:190135"/>
    </cofactor>
</comment>